<dbReference type="SUPFAM" id="SSF52540">
    <property type="entry name" value="P-loop containing nucleoside triphosphate hydrolases"/>
    <property type="match status" value="1"/>
</dbReference>
<dbReference type="GO" id="GO:0006260">
    <property type="term" value="P:DNA replication"/>
    <property type="evidence" value="ECO:0007669"/>
    <property type="project" value="TreeGrafter"/>
</dbReference>
<dbReference type="EMBL" id="KQ429015">
    <property type="protein sequence ID" value="KOF65679.1"/>
    <property type="molecule type" value="Genomic_DNA"/>
</dbReference>
<dbReference type="Pfam" id="PF21530">
    <property type="entry name" value="Pif1_2B_dom"/>
    <property type="match status" value="1"/>
</dbReference>
<dbReference type="AlphaFoldDB" id="A0A0L8FLW5"/>
<accession>A0A0L8FLW5</accession>
<dbReference type="GO" id="GO:0005657">
    <property type="term" value="C:replication fork"/>
    <property type="evidence" value="ECO:0007669"/>
    <property type="project" value="TreeGrafter"/>
</dbReference>
<reference evidence="2" key="1">
    <citation type="submission" date="2015-07" db="EMBL/GenBank/DDBJ databases">
        <title>MeaNS - Measles Nucleotide Surveillance Program.</title>
        <authorList>
            <person name="Tran T."/>
            <person name="Druce J."/>
        </authorList>
    </citation>
    <scope>NUCLEOTIDE SEQUENCE</scope>
    <source>
        <strain evidence="2">UCB-OBI-ISO-001</strain>
        <tissue evidence="2">Gonad</tissue>
    </source>
</reference>
<dbReference type="InterPro" id="IPR027417">
    <property type="entry name" value="P-loop_NTPase"/>
</dbReference>
<dbReference type="STRING" id="37653.A0A0L8FLW5"/>
<dbReference type="InterPro" id="IPR049163">
    <property type="entry name" value="Pif1-like_2B_dom"/>
</dbReference>
<gene>
    <name evidence="2" type="ORF">OCBIM_22014623mg</name>
</gene>
<dbReference type="OrthoDB" id="6265497at2759"/>
<protein>
    <recommendedName>
        <fullName evidence="1">DNA helicase Pif1-like 2B domain-containing protein</fullName>
    </recommendedName>
</protein>
<sequence length="145" mass="15850">MGGRYLTCSYAGKSVSKCGRIELKICSPIEFLNSQLPPGLPPHDLRLKVGVPVTLLRNVELPELCYGTHLIIKKIGTLIVTTTILSGPSAGMTKLLIPMSLSPSAMPFEFTRRQFPIKVCFAMRINKAQGQVVGLNLIQQVFTHG</sequence>
<dbReference type="PANTHER" id="PTHR23274">
    <property type="entry name" value="DNA HELICASE-RELATED"/>
    <property type="match status" value="1"/>
</dbReference>
<organism evidence="2">
    <name type="scientific">Octopus bimaculoides</name>
    <name type="common">California two-spotted octopus</name>
    <dbReference type="NCBI Taxonomy" id="37653"/>
    <lineage>
        <taxon>Eukaryota</taxon>
        <taxon>Metazoa</taxon>
        <taxon>Spiralia</taxon>
        <taxon>Lophotrochozoa</taxon>
        <taxon>Mollusca</taxon>
        <taxon>Cephalopoda</taxon>
        <taxon>Coleoidea</taxon>
        <taxon>Octopodiformes</taxon>
        <taxon>Octopoda</taxon>
        <taxon>Incirrata</taxon>
        <taxon>Octopodidae</taxon>
        <taxon>Octopus</taxon>
    </lineage>
</organism>
<proteinExistence type="predicted"/>
<evidence type="ECO:0000259" key="1">
    <source>
        <dbReference type="Pfam" id="PF21530"/>
    </source>
</evidence>
<name>A0A0L8FLW5_OCTBM</name>
<dbReference type="PANTHER" id="PTHR23274:SF48">
    <property type="entry name" value="ATP-DEPENDENT DNA HELICASE"/>
    <property type="match status" value="1"/>
</dbReference>
<feature type="domain" description="DNA helicase Pif1-like 2B" evidence="1">
    <location>
        <begin position="30"/>
        <end position="73"/>
    </location>
</feature>
<evidence type="ECO:0000313" key="2">
    <source>
        <dbReference type="EMBL" id="KOF65679.1"/>
    </source>
</evidence>